<dbReference type="GO" id="GO:0016020">
    <property type="term" value="C:membrane"/>
    <property type="evidence" value="ECO:0007669"/>
    <property type="project" value="UniProtKB-SubCell"/>
</dbReference>
<sequence length="310" mass="34007">MSNPSENDKSVEITIEESVGNSISNETEPKPTAAVTPVVPETVIVPKQEARAPKATSGGVGNARGRQLKPDSNGTRARSSSRSPNRRARRDTTAAQNDAIPLLPADEGRLPRQNPPLGGPEMDDDDGPTHTDDHHDDRGIDDGFLPEKPSRDDRDRDVGRRTPGRRNSNPPRPFPFAPEFGPQLPPVIQTTDGARVIPDVNVYQQKKNLAQGMMDLALLSANANQLRYVLESYSRHPYFYFSLTFISTSIICQVAVGIGLIWKSRYNIKNQDDFCKADRINNMVTIGIFIITLVNVLISAFGVAEPSQAV</sequence>
<accession>A0A023EPA6</accession>
<evidence type="ECO:0000256" key="5">
    <source>
        <dbReference type="ARBA" id="ARBA00022989"/>
    </source>
</evidence>
<keyword evidence="4" id="KW-0130">Cell adhesion</keyword>
<evidence type="ECO:0000313" key="9">
    <source>
        <dbReference type="EMBL" id="JAC10821.1"/>
    </source>
</evidence>
<dbReference type="VEuPathDB" id="VectorBase:AALFPA_075248"/>
<dbReference type="VEuPathDB" id="VectorBase:AALFPA_069497"/>
<dbReference type="AlphaFoldDB" id="A0A023EPA6"/>
<dbReference type="GO" id="GO:0007155">
    <property type="term" value="P:cell adhesion"/>
    <property type="evidence" value="ECO:0007669"/>
    <property type="project" value="UniProtKB-KW"/>
</dbReference>
<dbReference type="Pfam" id="PF04923">
    <property type="entry name" value="Ninjurin"/>
    <property type="match status" value="1"/>
</dbReference>
<feature type="region of interest" description="Disordered" evidence="7">
    <location>
        <begin position="1"/>
        <end position="189"/>
    </location>
</feature>
<keyword evidence="5 8" id="KW-1133">Transmembrane helix</keyword>
<feature type="transmembrane region" description="Helical" evidence="8">
    <location>
        <begin position="238"/>
        <end position="262"/>
    </location>
</feature>
<feature type="transmembrane region" description="Helical" evidence="8">
    <location>
        <begin position="283"/>
        <end position="304"/>
    </location>
</feature>
<evidence type="ECO:0000256" key="7">
    <source>
        <dbReference type="SAM" id="MobiDB-lite"/>
    </source>
</evidence>
<evidence type="ECO:0000256" key="3">
    <source>
        <dbReference type="ARBA" id="ARBA00022692"/>
    </source>
</evidence>
<dbReference type="OMA" id="NENDFCK"/>
<feature type="compositionally biased region" description="Basic and acidic residues" evidence="7">
    <location>
        <begin position="127"/>
        <end position="141"/>
    </location>
</feature>
<dbReference type="GO" id="GO:0042246">
    <property type="term" value="P:tissue regeneration"/>
    <property type="evidence" value="ECO:0007669"/>
    <property type="project" value="InterPro"/>
</dbReference>
<proteinExistence type="evidence at transcript level"/>
<dbReference type="VEuPathDB" id="VectorBase:AALC636_024920"/>
<name>A0A023EPA6_AEDAL</name>
<dbReference type="PANTHER" id="PTHR12316:SF20">
    <property type="entry name" value="NINJURIN-A"/>
    <property type="match status" value="1"/>
</dbReference>
<dbReference type="PANTHER" id="PTHR12316">
    <property type="entry name" value="NINJURIN-RELATED"/>
    <property type="match status" value="1"/>
</dbReference>
<dbReference type="OrthoDB" id="6114058at2759"/>
<evidence type="ECO:0000256" key="4">
    <source>
        <dbReference type="ARBA" id="ARBA00022889"/>
    </source>
</evidence>
<reference evidence="9" key="1">
    <citation type="journal article" date="2014" name="PLoS Negl. Trop. Dis.">
        <title>Identification and characterization of seminal fluid proteins in the Asian tiger mosquito, Aedes albopictus.</title>
        <authorList>
            <person name="Boes K.E."/>
            <person name="Ribeiro J.M."/>
            <person name="Wong A."/>
            <person name="Harrington L.C."/>
            <person name="Wolfner M.F."/>
            <person name="Sirot L.K."/>
        </authorList>
    </citation>
    <scope>NUCLEOTIDE SEQUENCE</scope>
    <source>
        <tissue evidence="9">Reproductive organs</tissue>
    </source>
</reference>
<organism evidence="9">
    <name type="scientific">Aedes albopictus</name>
    <name type="common">Asian tiger mosquito</name>
    <name type="synonym">Stegomyia albopicta</name>
    <dbReference type="NCBI Taxonomy" id="7160"/>
    <lineage>
        <taxon>Eukaryota</taxon>
        <taxon>Metazoa</taxon>
        <taxon>Ecdysozoa</taxon>
        <taxon>Arthropoda</taxon>
        <taxon>Hexapoda</taxon>
        <taxon>Insecta</taxon>
        <taxon>Pterygota</taxon>
        <taxon>Neoptera</taxon>
        <taxon>Endopterygota</taxon>
        <taxon>Diptera</taxon>
        <taxon>Nematocera</taxon>
        <taxon>Culicoidea</taxon>
        <taxon>Culicidae</taxon>
        <taxon>Culicinae</taxon>
        <taxon>Aedini</taxon>
        <taxon>Aedes</taxon>
        <taxon>Stegomyia</taxon>
    </lineage>
</organism>
<comment type="similarity">
    <text evidence="2">Belongs to the ninjurin family.</text>
</comment>
<evidence type="ECO:0000256" key="2">
    <source>
        <dbReference type="ARBA" id="ARBA00008141"/>
    </source>
</evidence>
<feature type="compositionally biased region" description="Basic and acidic residues" evidence="7">
    <location>
        <begin position="1"/>
        <end position="11"/>
    </location>
</feature>
<feature type="compositionally biased region" description="Low complexity" evidence="7">
    <location>
        <begin position="30"/>
        <end position="47"/>
    </location>
</feature>
<evidence type="ECO:0000256" key="8">
    <source>
        <dbReference type="SAM" id="Phobius"/>
    </source>
</evidence>
<evidence type="ECO:0000256" key="6">
    <source>
        <dbReference type="ARBA" id="ARBA00023136"/>
    </source>
</evidence>
<protein>
    <submittedName>
        <fullName evidence="9">Putative ninjurin a</fullName>
    </submittedName>
</protein>
<keyword evidence="6 8" id="KW-0472">Membrane</keyword>
<dbReference type="InterPro" id="IPR007007">
    <property type="entry name" value="Ninjurin"/>
</dbReference>
<feature type="compositionally biased region" description="Basic and acidic residues" evidence="7">
    <location>
        <begin position="148"/>
        <end position="160"/>
    </location>
</feature>
<comment type="subcellular location">
    <subcellularLocation>
        <location evidence="1">Membrane</location>
        <topology evidence="1">Multi-pass membrane protein</topology>
    </subcellularLocation>
</comment>
<dbReference type="EMBL" id="GAPW01002777">
    <property type="protein sequence ID" value="JAC10821.1"/>
    <property type="molecule type" value="mRNA"/>
</dbReference>
<dbReference type="VEuPathDB" id="VectorBase:AALF006006"/>
<keyword evidence="3 8" id="KW-0812">Transmembrane</keyword>
<evidence type="ECO:0000256" key="1">
    <source>
        <dbReference type="ARBA" id="ARBA00004141"/>
    </source>
</evidence>